<dbReference type="EMBL" id="JARAKH010000031">
    <property type="protein sequence ID" value="KAK8386187.1"/>
    <property type="molecule type" value="Genomic_DNA"/>
</dbReference>
<dbReference type="Proteomes" id="UP001487740">
    <property type="component" value="Unassembled WGS sequence"/>
</dbReference>
<feature type="signal peptide" evidence="2">
    <location>
        <begin position="1"/>
        <end position="26"/>
    </location>
</feature>
<comment type="caution">
    <text evidence="4">The sequence shown here is derived from an EMBL/GenBank/DDBJ whole genome shotgun (WGS) entry which is preliminary data.</text>
</comment>
<protein>
    <recommendedName>
        <fullName evidence="3">DUF243 domain-containing protein</fullName>
    </recommendedName>
</protein>
<dbReference type="SMART" id="SM00690">
    <property type="entry name" value="DM5"/>
    <property type="match status" value="1"/>
</dbReference>
<reference evidence="4 5" key="1">
    <citation type="submission" date="2023-03" db="EMBL/GenBank/DDBJ databases">
        <title>High-quality genome of Scylla paramamosain provides insights in environmental adaptation.</title>
        <authorList>
            <person name="Zhang L."/>
        </authorList>
    </citation>
    <scope>NUCLEOTIDE SEQUENCE [LARGE SCALE GENOMIC DNA]</scope>
    <source>
        <strain evidence="4">LZ_2023a</strain>
        <tissue evidence="4">Muscle</tissue>
    </source>
</reference>
<feature type="compositionally biased region" description="Polar residues" evidence="1">
    <location>
        <begin position="57"/>
        <end position="70"/>
    </location>
</feature>
<evidence type="ECO:0000256" key="1">
    <source>
        <dbReference type="SAM" id="MobiDB-lite"/>
    </source>
</evidence>
<keyword evidence="5" id="KW-1185">Reference proteome</keyword>
<dbReference type="AlphaFoldDB" id="A0AAW0TFE0"/>
<feature type="region of interest" description="Disordered" evidence="1">
    <location>
        <begin position="38"/>
        <end position="89"/>
    </location>
</feature>
<name>A0AAW0TFE0_SCYPA</name>
<accession>A0AAW0TFE0</accession>
<feature type="chain" id="PRO_5043912017" description="DUF243 domain-containing protein" evidence="2">
    <location>
        <begin position="27"/>
        <end position="497"/>
    </location>
</feature>
<organism evidence="4 5">
    <name type="scientific">Scylla paramamosain</name>
    <name type="common">Mud crab</name>
    <dbReference type="NCBI Taxonomy" id="85552"/>
    <lineage>
        <taxon>Eukaryota</taxon>
        <taxon>Metazoa</taxon>
        <taxon>Ecdysozoa</taxon>
        <taxon>Arthropoda</taxon>
        <taxon>Crustacea</taxon>
        <taxon>Multicrustacea</taxon>
        <taxon>Malacostraca</taxon>
        <taxon>Eumalacostraca</taxon>
        <taxon>Eucarida</taxon>
        <taxon>Decapoda</taxon>
        <taxon>Pleocyemata</taxon>
        <taxon>Brachyura</taxon>
        <taxon>Eubrachyura</taxon>
        <taxon>Portunoidea</taxon>
        <taxon>Portunidae</taxon>
        <taxon>Portuninae</taxon>
        <taxon>Scylla</taxon>
    </lineage>
</organism>
<evidence type="ECO:0000313" key="4">
    <source>
        <dbReference type="EMBL" id="KAK8386187.1"/>
    </source>
</evidence>
<feature type="region of interest" description="Disordered" evidence="1">
    <location>
        <begin position="398"/>
        <end position="434"/>
    </location>
</feature>
<evidence type="ECO:0000259" key="3">
    <source>
        <dbReference type="SMART" id="SM00690"/>
    </source>
</evidence>
<dbReference type="Pfam" id="PF03103">
    <property type="entry name" value="DUF243"/>
    <property type="match status" value="1"/>
</dbReference>
<dbReference type="InterPro" id="IPR004145">
    <property type="entry name" value="DUF243"/>
</dbReference>
<evidence type="ECO:0000256" key="2">
    <source>
        <dbReference type="SAM" id="SignalP"/>
    </source>
</evidence>
<feature type="compositionally biased region" description="Polar residues" evidence="1">
    <location>
        <begin position="415"/>
        <end position="425"/>
    </location>
</feature>
<keyword evidence="2" id="KW-0732">Signal</keyword>
<gene>
    <name evidence="4" type="ORF">O3P69_010721</name>
</gene>
<proteinExistence type="predicted"/>
<feature type="domain" description="DUF243" evidence="3">
    <location>
        <begin position="282"/>
        <end position="377"/>
    </location>
</feature>
<evidence type="ECO:0000313" key="5">
    <source>
        <dbReference type="Proteomes" id="UP001487740"/>
    </source>
</evidence>
<sequence length="497" mass="53795">MMDTQPSASIMLLLVILQALLTATTATLPQSFLLPPQPGRLPTAGSPPLFGLGKTNGPGQPQVHAQQGVLTQPHEAPAGSHASVQPQGDAWPYDLRQVIRGRATTQGLEPSQNSERTKILREQEGPEGHLVPRGYPQQNHHKQINGIRMGLLQMAQLHTPTRQNDETYSLGRPAMLYDPVMFPGSTRQDASTYRTTPAAGRDVHIHTFSSLREPSDLTQYYQGPRVTYFPEQPDNHDRQNIIAGPATVPQVPSHAQDPAYPVLGGRCPQGQVVHADGSCVVPEVTRDLYVFSIPDTPRRPSKPLPTLPPPRVHEHVLFIRAPEGGHAAQPLLVPPPAQKSVVYILREESPDEEPRVIQAPAPPPARPEVFFVNYEDGENPSLHGGLDLQQVLQTVTSAPPGLQDPAAPDHVQEAPEQQTHSQQEGHTGGGLVLEDHSDEDLAQGGYSAHGAPLGDHSVDDSVSLSYIDEGFSQEMPTQISTLPEGTHARYSVTAAAT</sequence>